<dbReference type="GO" id="GO:0005739">
    <property type="term" value="C:mitochondrion"/>
    <property type="evidence" value="ECO:0007669"/>
    <property type="project" value="UniProtKB-SubCell"/>
</dbReference>
<dbReference type="GO" id="GO:0006635">
    <property type="term" value="P:fatty acid beta-oxidation"/>
    <property type="evidence" value="ECO:0007669"/>
    <property type="project" value="TreeGrafter"/>
</dbReference>
<dbReference type="InterPro" id="IPR020617">
    <property type="entry name" value="Thiolase_C"/>
</dbReference>
<feature type="domain" description="Thiolase C-terminal" evidence="13">
    <location>
        <begin position="305"/>
        <end position="444"/>
    </location>
</feature>
<evidence type="ECO:0000256" key="4">
    <source>
        <dbReference type="ARBA" id="ARBA00022679"/>
    </source>
</evidence>
<dbReference type="Pfam" id="PF02803">
    <property type="entry name" value="Thiolase_C"/>
    <property type="match status" value="1"/>
</dbReference>
<evidence type="ECO:0000256" key="7">
    <source>
        <dbReference type="ARBA" id="ARBA00023128"/>
    </source>
</evidence>
<dbReference type="PANTHER" id="PTHR18919:SF153">
    <property type="entry name" value="TRIFUNCTIONAL ENZYME SUBUNIT BETA, MITOCHONDRIAL"/>
    <property type="match status" value="1"/>
</dbReference>
<dbReference type="Proteomes" id="UP000835052">
    <property type="component" value="Unassembled WGS sequence"/>
</dbReference>
<dbReference type="EMBL" id="CAJGYM010000008">
    <property type="protein sequence ID" value="CAD6188445.1"/>
    <property type="molecule type" value="Genomic_DNA"/>
</dbReference>
<evidence type="ECO:0000259" key="13">
    <source>
        <dbReference type="Pfam" id="PF02803"/>
    </source>
</evidence>
<evidence type="ECO:0000256" key="8">
    <source>
        <dbReference type="ARBA" id="ARBA00023315"/>
    </source>
</evidence>
<feature type="active site" description="Proton acceptor" evidence="10">
    <location>
        <position position="432"/>
    </location>
</feature>
<evidence type="ECO:0000256" key="3">
    <source>
        <dbReference type="ARBA" id="ARBA00010982"/>
    </source>
</evidence>
<dbReference type="PROSITE" id="PS00099">
    <property type="entry name" value="THIOLASE_3"/>
    <property type="match status" value="1"/>
</dbReference>
<name>A0A8S1GYR3_9PELO</name>
<evidence type="ECO:0000313" key="14">
    <source>
        <dbReference type="EMBL" id="CAD6188445.1"/>
    </source>
</evidence>
<comment type="caution">
    <text evidence="14">The sequence shown here is derived from an EMBL/GenBank/DDBJ whole genome shotgun (WGS) entry which is preliminary data.</text>
</comment>
<keyword evidence="5" id="KW-0276">Fatty acid metabolism</keyword>
<accession>A0A8S1GYR3</accession>
<dbReference type="InterPro" id="IPR020615">
    <property type="entry name" value="Thiolase_acyl_enz_int_AS"/>
</dbReference>
<organism evidence="14 15">
    <name type="scientific">Caenorhabditis auriculariae</name>
    <dbReference type="NCBI Taxonomy" id="2777116"/>
    <lineage>
        <taxon>Eukaryota</taxon>
        <taxon>Metazoa</taxon>
        <taxon>Ecdysozoa</taxon>
        <taxon>Nematoda</taxon>
        <taxon>Chromadorea</taxon>
        <taxon>Rhabditida</taxon>
        <taxon>Rhabditina</taxon>
        <taxon>Rhabditomorpha</taxon>
        <taxon>Rhabditoidea</taxon>
        <taxon>Rhabditidae</taxon>
        <taxon>Peloderinae</taxon>
        <taxon>Caenorhabditis</taxon>
    </lineage>
</organism>
<keyword evidence="15" id="KW-1185">Reference proteome</keyword>
<evidence type="ECO:0000256" key="11">
    <source>
        <dbReference type="RuleBase" id="RU003557"/>
    </source>
</evidence>
<dbReference type="PROSITE" id="PS00098">
    <property type="entry name" value="THIOLASE_1"/>
    <property type="match status" value="1"/>
</dbReference>
<reference evidence="14" key="1">
    <citation type="submission" date="2020-10" db="EMBL/GenBank/DDBJ databases">
        <authorList>
            <person name="Kikuchi T."/>
        </authorList>
    </citation>
    <scope>NUCLEOTIDE SEQUENCE</scope>
    <source>
        <strain evidence="14">NKZ352</strain>
    </source>
</reference>
<keyword evidence="7" id="KW-0496">Mitochondrion</keyword>
<feature type="domain" description="Thiolase N-terminal" evidence="12">
    <location>
        <begin position="26"/>
        <end position="298"/>
    </location>
</feature>
<dbReference type="InterPro" id="IPR002155">
    <property type="entry name" value="Thiolase"/>
</dbReference>
<keyword evidence="4 11" id="KW-0808">Transferase</keyword>
<comment type="pathway">
    <text evidence="2">Lipid metabolism; fatty acid beta-oxidation.</text>
</comment>
<evidence type="ECO:0000256" key="2">
    <source>
        <dbReference type="ARBA" id="ARBA00005005"/>
    </source>
</evidence>
<evidence type="ECO:0000259" key="12">
    <source>
        <dbReference type="Pfam" id="PF00108"/>
    </source>
</evidence>
<evidence type="ECO:0000313" key="15">
    <source>
        <dbReference type="Proteomes" id="UP000835052"/>
    </source>
</evidence>
<dbReference type="Gene3D" id="3.40.47.10">
    <property type="match status" value="1"/>
</dbReference>
<evidence type="ECO:0000256" key="6">
    <source>
        <dbReference type="ARBA" id="ARBA00023098"/>
    </source>
</evidence>
<proteinExistence type="inferred from homology"/>
<dbReference type="NCBIfam" id="TIGR01930">
    <property type="entry name" value="AcCoA-C-Actrans"/>
    <property type="match status" value="1"/>
</dbReference>
<dbReference type="CDD" id="cd00751">
    <property type="entry name" value="thiolase"/>
    <property type="match status" value="1"/>
</dbReference>
<feature type="active site" description="Proton acceptor" evidence="10">
    <location>
        <position position="402"/>
    </location>
</feature>
<evidence type="ECO:0000256" key="5">
    <source>
        <dbReference type="ARBA" id="ARBA00022832"/>
    </source>
</evidence>
<dbReference type="GO" id="GO:0003988">
    <property type="term" value="F:acetyl-CoA C-acyltransferase activity"/>
    <property type="evidence" value="ECO:0007669"/>
    <property type="project" value="UniProtKB-EC"/>
</dbReference>
<sequence>MLLSGTARHALKSGVRGASTASRQNIVLIDAVRTPFVVSGTVFKDLMAVDLQKEAIKALVAKTQIPYNKIDHIICGTVIQECKTSNIAREAALMAGVPDKIPAHTVTLACISSNVAITTGMGMIATGNADAIIAGGVELLSDVPIRYNRKARKAMLGLQKAKDVGSKVKIGTEIVKNLLAPELPAVAEFSTGETMGHSGDRLAAAFNVSRKEQDEFAIRSHTLARDAAAAGKFTDVVPVFLGGKKPVTIKEDNGIRVSTYEKLSGLKPAFVKPHGTVTAGNASYLTDGASACLIATEEFALANGYKPKAYLRDFMYVAQDPKDELLLSPAYVIPKLLDKAGLKLKDIDVFEIHEAFAGQVLANLNALDSDYFCKEKMGRSGKFGRVPIDKLNLWGGSLSIGHPFGATGVRLAAHSAHRLQEEKGKYALIAACAAGGHGVGMLIEAYGK</sequence>
<dbReference type="OrthoDB" id="5404651at2759"/>
<evidence type="ECO:0000256" key="10">
    <source>
        <dbReference type="PIRSR" id="PIRSR000429-1"/>
    </source>
</evidence>
<comment type="subcellular location">
    <subcellularLocation>
        <location evidence="1">Mitochondrion</location>
    </subcellularLocation>
</comment>
<evidence type="ECO:0000256" key="1">
    <source>
        <dbReference type="ARBA" id="ARBA00004173"/>
    </source>
</evidence>
<dbReference type="PIRSF" id="PIRSF000429">
    <property type="entry name" value="Ac-CoA_Ac_transf"/>
    <property type="match status" value="1"/>
</dbReference>
<dbReference type="PROSITE" id="PS00737">
    <property type="entry name" value="THIOLASE_2"/>
    <property type="match status" value="1"/>
</dbReference>
<dbReference type="InterPro" id="IPR016039">
    <property type="entry name" value="Thiolase-like"/>
</dbReference>
<dbReference type="AlphaFoldDB" id="A0A8S1GYR3"/>
<feature type="active site" description="Acyl-thioester intermediate" evidence="10">
    <location>
        <position position="110"/>
    </location>
</feature>
<dbReference type="EC" id="2.3.1.16" evidence="9"/>
<evidence type="ECO:0000256" key="9">
    <source>
        <dbReference type="ARBA" id="ARBA00024073"/>
    </source>
</evidence>
<dbReference type="Pfam" id="PF00108">
    <property type="entry name" value="Thiolase_N"/>
    <property type="match status" value="1"/>
</dbReference>
<gene>
    <name evidence="14" type="ORF">CAUJ_LOCUS4364</name>
</gene>
<dbReference type="PANTHER" id="PTHR18919">
    <property type="entry name" value="ACETYL-COA C-ACYLTRANSFERASE"/>
    <property type="match status" value="1"/>
</dbReference>
<dbReference type="FunFam" id="3.40.47.10:FF:000098">
    <property type="entry name" value="Uncharacterized protein B0303.3"/>
    <property type="match status" value="1"/>
</dbReference>
<protein>
    <recommendedName>
        <fullName evidence="9">acetyl-CoA C-acyltransferase</fullName>
        <ecNumber evidence="9">2.3.1.16</ecNumber>
    </recommendedName>
</protein>
<dbReference type="InterPro" id="IPR020610">
    <property type="entry name" value="Thiolase_AS"/>
</dbReference>
<keyword evidence="8 11" id="KW-0012">Acyltransferase</keyword>
<dbReference type="InterPro" id="IPR020616">
    <property type="entry name" value="Thiolase_N"/>
</dbReference>
<keyword evidence="6" id="KW-0443">Lipid metabolism</keyword>
<dbReference type="SUPFAM" id="SSF53901">
    <property type="entry name" value="Thiolase-like"/>
    <property type="match status" value="2"/>
</dbReference>
<comment type="similarity">
    <text evidence="3 11">Belongs to the thiolase-like superfamily. Thiolase family.</text>
</comment>
<dbReference type="InterPro" id="IPR020613">
    <property type="entry name" value="Thiolase_CS"/>
</dbReference>